<evidence type="ECO:0000256" key="1">
    <source>
        <dbReference type="SAM" id="MobiDB-lite"/>
    </source>
</evidence>
<gene>
    <name evidence="2" type="ORF">FAZ97_31245</name>
</gene>
<dbReference type="EMBL" id="CP046912">
    <property type="protein sequence ID" value="QGZ59472.1"/>
    <property type="molecule type" value="Genomic_DNA"/>
</dbReference>
<name>A0A7Z2GCV6_9BURK</name>
<dbReference type="AlphaFoldDB" id="A0A7Z2GCV6"/>
<dbReference type="KEGG" id="pacp:FAZ97_31245"/>
<feature type="region of interest" description="Disordered" evidence="1">
    <location>
        <begin position="105"/>
        <end position="196"/>
    </location>
</feature>
<sequence>MVIRIKPMYDPLNPGGDEPVITMRSETNRILEHELRRYCNGQIQGRSFLIAGHRGAGKTTMVADVVHRLMLESKAKRTRMRPLLVVLHGPSLFLSLSELSDDDIDGDAASAPATAQGQQIAGRAEPDEGAREAAPTVPADEPSAQTGREREPGAQSQETAVTGGGEAPAPERAAAREHDDAADTVPTDRKVVTDSVEEHAQRALEQVILGLHRAVVREYAAAFRTWVLAKINDPAPVAGAAAQAGDGRSGSGNELMQDVAEWTELAAQFELELIEDPSAIRLREFYAGVGALSTGILGVPGRSEDGRQPVADQGARELIALTGLCMAHQRISGELSETDRNTATDTRETHTESKFAWQNENLLKSFASIASGALVMGGAAAGQHALWAATLLGLATAVGASIVFRHSSSSKTRQEREIERTFIPDRTLRTLDRVLPMLLQWLMSAGLAPVLVIDELDKMGELSWRLEAMVRHLKKLMAENVFSCFLTDRGYLELVSMGERDKAYAKTYSYFSHPLFVTYEPGDLDQYMSSLFDTSGDSSAMIDCEVLKWMLRHRSQMHALALNREIAAIRNDAGNIAIADGDVRTLPVYKIDVTLQVAIEHRLKKDDLTGWLMQQPRMRLTILDALYFISREWRRGAEEIDLSGSGLDRLWQQLETRMNLAEVRRPRQNRAHSGQQSGALTGDDKHILCTVVKDLALALSADMPEFALISAVANPTPDDRTPRVPAPNSSVLDAVLIGNASVLIQVDGSNTRFRFRYSQSGNLRESVPAQPIQPLPPGGLPATGGIPEQGTPAEPLSKLEQLRNLRDTSTQFAAFLDNFEDVLRPILFSEFTPVQPKGSLYRYLADVIGVLPTTPAWSSVYSGRVRLDQAVYGQGNPAALEVDLGALEQFVDMIRTNAGLIALVLGTAAQLTALSGTNKTQNDLTWALDALSTGLKFHQLDSAGLRAVVEEFRKDLQKRVDGLIEVPNLADGYSPEPAVQIKRTVEEWLPLAQAAGQKFDWLAAIRRAWDNFSMDSSGKLLFAAQVDLIISIANRRGPANLFTVNPFEPSLEDWTTLVRMTLKSRGPPFPMPGDEAPPAVIALALRMLGFHLVTRDRAEPLANLFGRETSAAFESLVRTAGDGRGMVTSTAEPYVDEIVVVLSAAPFTTTQSWTAPQQRAAMLVMTSTALFASSQSFLELMALAGKIRLWWDGSPSQADREVAQKFFTDGVRAKLFEESPSTPPPYP</sequence>
<evidence type="ECO:0008006" key="4">
    <source>
        <dbReference type="Google" id="ProtNLM"/>
    </source>
</evidence>
<evidence type="ECO:0000313" key="2">
    <source>
        <dbReference type="EMBL" id="QGZ59472.1"/>
    </source>
</evidence>
<dbReference type="InterPro" id="IPR027417">
    <property type="entry name" value="P-loop_NTPase"/>
</dbReference>
<accession>A0A7Z2GCV6</accession>
<reference evidence="2 3" key="1">
    <citation type="submission" date="2019-12" db="EMBL/GenBank/DDBJ databases">
        <title>Paraburkholderia acidiphila 7Q-K02 sp. nov and Paraburkholderia acidisoli DHF22 sp. nov., two strains isolated from forest soil.</title>
        <authorList>
            <person name="Gao Z."/>
            <person name="Qiu L."/>
        </authorList>
    </citation>
    <scope>NUCLEOTIDE SEQUENCE [LARGE SCALE GENOMIC DNA]</scope>
    <source>
        <strain evidence="2 3">7Q-K02</strain>
    </source>
</reference>
<evidence type="ECO:0000313" key="3">
    <source>
        <dbReference type="Proteomes" id="UP000434209"/>
    </source>
</evidence>
<proteinExistence type="predicted"/>
<dbReference type="RefSeq" id="WP_158762654.1">
    <property type="nucleotide sequence ID" value="NZ_CP046912.1"/>
</dbReference>
<organism evidence="2 3">
    <name type="scientific">Paraburkholderia acidiphila</name>
    <dbReference type="NCBI Taxonomy" id="2571747"/>
    <lineage>
        <taxon>Bacteria</taxon>
        <taxon>Pseudomonadati</taxon>
        <taxon>Pseudomonadota</taxon>
        <taxon>Betaproteobacteria</taxon>
        <taxon>Burkholderiales</taxon>
        <taxon>Burkholderiaceae</taxon>
        <taxon>Paraburkholderia</taxon>
    </lineage>
</organism>
<dbReference type="OrthoDB" id="9204560at2"/>
<dbReference type="SUPFAM" id="SSF52540">
    <property type="entry name" value="P-loop containing nucleoside triphosphate hydrolases"/>
    <property type="match status" value="1"/>
</dbReference>
<dbReference type="Proteomes" id="UP000434209">
    <property type="component" value="Chromosome 4"/>
</dbReference>
<keyword evidence="3" id="KW-1185">Reference proteome</keyword>
<protein>
    <recommendedName>
        <fullName evidence="4">AAA ATPase domain-containing protein</fullName>
    </recommendedName>
</protein>
<feature type="compositionally biased region" description="Basic and acidic residues" evidence="1">
    <location>
        <begin position="173"/>
        <end position="196"/>
    </location>
</feature>